<evidence type="ECO:0000313" key="6">
    <source>
        <dbReference type="EMBL" id="CAF1000810.1"/>
    </source>
</evidence>
<evidence type="ECO:0000313" key="8">
    <source>
        <dbReference type="Proteomes" id="UP000663870"/>
    </source>
</evidence>
<name>A0A815H4V9_9BILA</name>
<dbReference type="InterPro" id="IPR009003">
    <property type="entry name" value="Peptidase_S1_PA"/>
</dbReference>
<dbReference type="InterPro" id="IPR039675">
    <property type="entry name" value="CILP1/CILP2"/>
</dbReference>
<dbReference type="PANTHER" id="PTHR15031">
    <property type="entry name" value="CARTILAGE INTERMEDIATE LAYER PROTEIN CLIP"/>
    <property type="match status" value="1"/>
</dbReference>
<reference evidence="7" key="1">
    <citation type="submission" date="2021-02" db="EMBL/GenBank/DDBJ databases">
        <authorList>
            <person name="Nowell W R."/>
        </authorList>
    </citation>
    <scope>NUCLEOTIDE SEQUENCE</scope>
</reference>
<evidence type="ECO:0000259" key="5">
    <source>
        <dbReference type="Pfam" id="PF13330"/>
    </source>
</evidence>
<comment type="subcellular location">
    <subcellularLocation>
        <location evidence="1">Secreted</location>
    </subcellularLocation>
</comment>
<dbReference type="AlphaFoldDB" id="A0A815H4V9"/>
<dbReference type="PANTHER" id="PTHR15031:SF4">
    <property type="entry name" value="CARTILAGE INTERMEDIATE LAYER PROTEIN 1"/>
    <property type="match status" value="1"/>
</dbReference>
<dbReference type="EMBL" id="CAJNOL010001387">
    <property type="protein sequence ID" value="CAF1349480.1"/>
    <property type="molecule type" value="Genomic_DNA"/>
</dbReference>
<dbReference type="Gene3D" id="2.40.10.10">
    <property type="entry name" value="Trypsin-like serine proteases"/>
    <property type="match status" value="1"/>
</dbReference>
<accession>A0A815H4V9</accession>
<dbReference type="SUPFAM" id="SSF50494">
    <property type="entry name" value="Trypsin-like serine proteases"/>
    <property type="match status" value="1"/>
</dbReference>
<dbReference type="EMBL" id="CAJNOH010000325">
    <property type="protein sequence ID" value="CAF1000810.1"/>
    <property type="molecule type" value="Genomic_DNA"/>
</dbReference>
<dbReference type="InterPro" id="IPR025155">
    <property type="entry name" value="WxxW_domain"/>
</dbReference>
<dbReference type="Pfam" id="PF13330">
    <property type="entry name" value="Mucin2_WxxW"/>
    <property type="match status" value="1"/>
</dbReference>
<gene>
    <name evidence="7" type="ORF">JXQ802_LOCUS32012</name>
    <name evidence="6" type="ORF">PYM288_LOCUS14596</name>
</gene>
<evidence type="ECO:0000256" key="3">
    <source>
        <dbReference type="ARBA" id="ARBA00022729"/>
    </source>
</evidence>
<dbReference type="GO" id="GO:0005576">
    <property type="term" value="C:extracellular region"/>
    <property type="evidence" value="ECO:0007669"/>
    <property type="project" value="UniProtKB-SubCell"/>
</dbReference>
<keyword evidence="8" id="KW-1185">Reference proteome</keyword>
<dbReference type="InterPro" id="IPR043504">
    <property type="entry name" value="Peptidase_S1_PA_chymotrypsin"/>
</dbReference>
<dbReference type="Proteomes" id="UP000663854">
    <property type="component" value="Unassembled WGS sequence"/>
</dbReference>
<comment type="caution">
    <text evidence="7">The sequence shown here is derived from an EMBL/GenBank/DDBJ whole genome shotgun (WGS) entry which is preliminary data.</text>
</comment>
<sequence>MSQAMFDPPSFNQNSCTSYNEWTIWFDTSDPNLSQGEFEVTNHIQRLFPSFMCPDPIAIEVRTLVDGDPTKTGDIFRLTKADGFLCLNQQVVNYKTKLCTDYKVRYCCPKTSIGQPMTTTMPPVITMTNPTTTSTCGRQVVTPSYQRIVGGVEAIAHSWPWIVSLQSDDHFCGEYENTELKQEKDIIERKRLDFMHQLQTVSKQQLHEDTSSLYPR</sequence>
<dbReference type="Proteomes" id="UP000663870">
    <property type="component" value="Unassembled WGS sequence"/>
</dbReference>
<proteinExistence type="predicted"/>
<keyword evidence="4" id="KW-0325">Glycoprotein</keyword>
<keyword evidence="3" id="KW-0732">Signal</keyword>
<evidence type="ECO:0000256" key="1">
    <source>
        <dbReference type="ARBA" id="ARBA00004613"/>
    </source>
</evidence>
<evidence type="ECO:0000256" key="4">
    <source>
        <dbReference type="ARBA" id="ARBA00023180"/>
    </source>
</evidence>
<evidence type="ECO:0000313" key="7">
    <source>
        <dbReference type="EMBL" id="CAF1349480.1"/>
    </source>
</evidence>
<keyword evidence="2" id="KW-0964">Secreted</keyword>
<organism evidence="7 8">
    <name type="scientific">Rotaria sordida</name>
    <dbReference type="NCBI Taxonomy" id="392033"/>
    <lineage>
        <taxon>Eukaryota</taxon>
        <taxon>Metazoa</taxon>
        <taxon>Spiralia</taxon>
        <taxon>Gnathifera</taxon>
        <taxon>Rotifera</taxon>
        <taxon>Eurotatoria</taxon>
        <taxon>Bdelloidea</taxon>
        <taxon>Philodinida</taxon>
        <taxon>Philodinidae</taxon>
        <taxon>Rotaria</taxon>
    </lineage>
</organism>
<protein>
    <recommendedName>
        <fullName evidence="5">WxxW domain-containing protein</fullName>
    </recommendedName>
</protein>
<evidence type="ECO:0000256" key="2">
    <source>
        <dbReference type="ARBA" id="ARBA00022525"/>
    </source>
</evidence>
<feature type="domain" description="WxxW" evidence="5">
    <location>
        <begin position="22"/>
        <end position="108"/>
    </location>
</feature>